<dbReference type="Proteomes" id="UP001357485">
    <property type="component" value="Unassembled WGS sequence"/>
</dbReference>
<gene>
    <name evidence="2" type="ORF">LTR16_009849</name>
</gene>
<evidence type="ECO:0008006" key="4">
    <source>
        <dbReference type="Google" id="ProtNLM"/>
    </source>
</evidence>
<evidence type="ECO:0000313" key="3">
    <source>
        <dbReference type="Proteomes" id="UP001357485"/>
    </source>
</evidence>
<reference evidence="2 3" key="1">
    <citation type="submission" date="2023-08" db="EMBL/GenBank/DDBJ databases">
        <title>Black Yeasts Isolated from many extreme environments.</title>
        <authorList>
            <person name="Coleine C."/>
            <person name="Stajich J.E."/>
            <person name="Selbmann L."/>
        </authorList>
    </citation>
    <scope>NUCLEOTIDE SEQUENCE [LARGE SCALE GENOMIC DNA]</scope>
    <source>
        <strain evidence="2 3">CCFEE 536</strain>
    </source>
</reference>
<name>A0ABR0LJD0_9PEZI</name>
<proteinExistence type="predicted"/>
<comment type="caution">
    <text evidence="2">The sequence shown here is derived from an EMBL/GenBank/DDBJ whole genome shotgun (WGS) entry which is preliminary data.</text>
</comment>
<organism evidence="2 3">
    <name type="scientific">Cryomyces antarcticus</name>
    <dbReference type="NCBI Taxonomy" id="329879"/>
    <lineage>
        <taxon>Eukaryota</taxon>
        <taxon>Fungi</taxon>
        <taxon>Dikarya</taxon>
        <taxon>Ascomycota</taxon>
        <taxon>Pezizomycotina</taxon>
        <taxon>Dothideomycetes</taxon>
        <taxon>Dothideomycetes incertae sedis</taxon>
        <taxon>Cryomyces</taxon>
    </lineage>
</organism>
<feature type="non-terminal residue" evidence="2">
    <location>
        <position position="85"/>
    </location>
</feature>
<protein>
    <recommendedName>
        <fullName evidence="4">RRM domain-containing protein</fullName>
    </recommendedName>
</protein>
<evidence type="ECO:0000256" key="1">
    <source>
        <dbReference type="SAM" id="MobiDB-lite"/>
    </source>
</evidence>
<keyword evidence="3" id="KW-1185">Reference proteome</keyword>
<accession>A0ABR0LJD0</accession>
<evidence type="ECO:0000313" key="2">
    <source>
        <dbReference type="EMBL" id="KAK5185148.1"/>
    </source>
</evidence>
<sequence length="85" mass="10074">MSRLRHIAGVSRQFGFLRFRDIQGARAFVERNYPMISLYGFGGTSEDVKATEVRIAFSRERDDRNRDRDRDRDRSSVEAEWTCRK</sequence>
<dbReference type="EMBL" id="JAVRRA010019082">
    <property type="protein sequence ID" value="KAK5185148.1"/>
    <property type="molecule type" value="Genomic_DNA"/>
</dbReference>
<feature type="region of interest" description="Disordered" evidence="1">
    <location>
        <begin position="61"/>
        <end position="85"/>
    </location>
</feature>